<gene>
    <name evidence="2" type="ORF">PTTG_26480</name>
</gene>
<dbReference type="OrthoDB" id="2150628at2759"/>
<dbReference type="InterPro" id="IPR051667">
    <property type="entry name" value="Archaeal_ATPase_domain"/>
</dbReference>
<reference evidence="3" key="4">
    <citation type="submission" date="2025-05" db="UniProtKB">
        <authorList>
            <consortium name="EnsemblFungi"/>
        </authorList>
    </citation>
    <scope>IDENTIFICATION</scope>
    <source>
        <strain evidence="3">isolate 1-1 / race 1 (BBBD)</strain>
    </source>
</reference>
<dbReference type="Proteomes" id="UP000005240">
    <property type="component" value="Unassembled WGS sequence"/>
</dbReference>
<dbReference type="EMBL" id="ADAS02000023">
    <property type="protein sequence ID" value="OAV95975.1"/>
    <property type="molecule type" value="Genomic_DNA"/>
</dbReference>
<evidence type="ECO:0000313" key="3">
    <source>
        <dbReference type="EnsemblFungi" id="PTTG_26480-t43_1-p1"/>
    </source>
</evidence>
<proteinExistence type="predicted"/>
<dbReference type="InterPro" id="IPR027417">
    <property type="entry name" value="P-loop_NTPase"/>
</dbReference>
<accession>A0A180GTA3</accession>
<evidence type="ECO:0000313" key="4">
    <source>
        <dbReference type="Proteomes" id="UP000005240"/>
    </source>
</evidence>
<feature type="region of interest" description="Disordered" evidence="1">
    <location>
        <begin position="1"/>
        <end position="21"/>
    </location>
</feature>
<sequence length="243" mass="26910">MGRTKISDRIPDSQRPFPNPDPVCGASGYHRICGVRIGTLASTSNASHLKTMLHSASRVNIKHALRTGTATFHSATPSMSFYNRSREVKHLSDILNGKPAFTVLLGAPSSGKTALTQHVVSRKRADNTPEFHSLTVDLRAVGYLKGSFMEALVNKCLDEKAPTRFWKELLGGSVISYPDLRLKFRNELIHSSNIAGKIFEEMGQKLEPWSFCPGRRPPVLVIEEANGFKDINDDVCTDKQTIF</sequence>
<evidence type="ECO:0000256" key="1">
    <source>
        <dbReference type="SAM" id="MobiDB-lite"/>
    </source>
</evidence>
<evidence type="ECO:0000313" key="2">
    <source>
        <dbReference type="EMBL" id="OAV95975.1"/>
    </source>
</evidence>
<dbReference type="STRING" id="630390.A0A180GTA3"/>
<keyword evidence="4" id="KW-1185">Reference proteome</keyword>
<name>A0A180GTA3_PUCT1</name>
<dbReference type="VEuPathDB" id="FungiDB:PTTG_26480"/>
<dbReference type="PANTHER" id="PTHR37096:SF1">
    <property type="entry name" value="AAA+ ATPASE DOMAIN-CONTAINING PROTEIN"/>
    <property type="match status" value="1"/>
</dbReference>
<organism evidence="2">
    <name type="scientific">Puccinia triticina (isolate 1-1 / race 1 (BBBD))</name>
    <name type="common">Brown leaf rust fungus</name>
    <dbReference type="NCBI Taxonomy" id="630390"/>
    <lineage>
        <taxon>Eukaryota</taxon>
        <taxon>Fungi</taxon>
        <taxon>Dikarya</taxon>
        <taxon>Basidiomycota</taxon>
        <taxon>Pucciniomycotina</taxon>
        <taxon>Pucciniomycetes</taxon>
        <taxon>Pucciniales</taxon>
        <taxon>Pucciniaceae</taxon>
        <taxon>Puccinia</taxon>
    </lineage>
</organism>
<protein>
    <submittedName>
        <fullName evidence="2 3">Uncharacterized protein</fullName>
    </submittedName>
</protein>
<reference evidence="2" key="2">
    <citation type="submission" date="2016-05" db="EMBL/GenBank/DDBJ databases">
        <title>Comparative analysis highlights variable genome content of wheat rusts and divergence of the mating loci.</title>
        <authorList>
            <person name="Cuomo C.A."/>
            <person name="Bakkeren G."/>
            <person name="Szabo L."/>
            <person name="Khalil H."/>
            <person name="Joly D."/>
            <person name="Goldberg J."/>
            <person name="Young S."/>
            <person name="Zeng Q."/>
            <person name="Fellers J."/>
        </authorList>
    </citation>
    <scope>NUCLEOTIDE SEQUENCE [LARGE SCALE GENOMIC DNA]</scope>
    <source>
        <strain evidence="2">1-1 BBBD Race 1</strain>
    </source>
</reference>
<reference evidence="2" key="1">
    <citation type="submission" date="2009-11" db="EMBL/GenBank/DDBJ databases">
        <authorList>
            <consortium name="The Broad Institute Genome Sequencing Platform"/>
            <person name="Ward D."/>
            <person name="Feldgarden M."/>
            <person name="Earl A."/>
            <person name="Young S.K."/>
            <person name="Zeng Q."/>
            <person name="Koehrsen M."/>
            <person name="Alvarado L."/>
            <person name="Berlin A."/>
            <person name="Bochicchio J."/>
            <person name="Borenstein D."/>
            <person name="Chapman S.B."/>
            <person name="Chen Z."/>
            <person name="Engels R."/>
            <person name="Freedman E."/>
            <person name="Gellesch M."/>
            <person name="Goldberg J."/>
            <person name="Griggs A."/>
            <person name="Gujja S."/>
            <person name="Heilman E."/>
            <person name="Heiman D."/>
            <person name="Hepburn T."/>
            <person name="Howarth C."/>
            <person name="Jen D."/>
            <person name="Larson L."/>
            <person name="Lewis B."/>
            <person name="Mehta T."/>
            <person name="Park D."/>
            <person name="Pearson M."/>
            <person name="Roberts A."/>
            <person name="Saif S."/>
            <person name="Shea T."/>
            <person name="Shenoy N."/>
            <person name="Sisk P."/>
            <person name="Stolte C."/>
            <person name="Sykes S."/>
            <person name="Thomson T."/>
            <person name="Walk T."/>
            <person name="White J."/>
            <person name="Yandava C."/>
            <person name="Izard J."/>
            <person name="Baranova O.V."/>
            <person name="Blanton J.M."/>
            <person name="Tanner A.C."/>
            <person name="Dewhirst F.E."/>
            <person name="Haas B."/>
            <person name="Nusbaum C."/>
            <person name="Birren B."/>
        </authorList>
    </citation>
    <scope>NUCLEOTIDE SEQUENCE [LARGE SCALE GENOMIC DNA]</scope>
    <source>
        <strain evidence="2">1-1 BBBD Race 1</strain>
    </source>
</reference>
<dbReference type="EnsemblFungi" id="PTTG_26480-t43_1">
    <property type="protein sequence ID" value="PTTG_26480-t43_1-p1"/>
    <property type="gene ID" value="PTTG_26480"/>
</dbReference>
<dbReference type="AlphaFoldDB" id="A0A180GTA3"/>
<dbReference type="Gene3D" id="3.40.50.300">
    <property type="entry name" value="P-loop containing nucleotide triphosphate hydrolases"/>
    <property type="match status" value="1"/>
</dbReference>
<reference evidence="3 4" key="3">
    <citation type="journal article" date="2017" name="G3 (Bethesda)">
        <title>Comparative analysis highlights variable genome content of wheat rusts and divergence of the mating loci.</title>
        <authorList>
            <person name="Cuomo C.A."/>
            <person name="Bakkeren G."/>
            <person name="Khalil H.B."/>
            <person name="Panwar V."/>
            <person name="Joly D."/>
            <person name="Linning R."/>
            <person name="Sakthikumar S."/>
            <person name="Song X."/>
            <person name="Adiconis X."/>
            <person name="Fan L."/>
            <person name="Goldberg J.M."/>
            <person name="Levin J.Z."/>
            <person name="Young S."/>
            <person name="Zeng Q."/>
            <person name="Anikster Y."/>
            <person name="Bruce M."/>
            <person name="Wang M."/>
            <person name="Yin C."/>
            <person name="McCallum B."/>
            <person name="Szabo L.J."/>
            <person name="Hulbert S."/>
            <person name="Chen X."/>
            <person name="Fellers J.P."/>
        </authorList>
    </citation>
    <scope>NUCLEOTIDE SEQUENCE</scope>
    <source>
        <strain evidence="4">Isolate 1-1 / race 1 (BBBD)</strain>
        <strain evidence="3">isolate 1-1 / race 1 (BBBD)</strain>
    </source>
</reference>
<dbReference type="PANTHER" id="PTHR37096">
    <property type="entry name" value="YALI0E33429P"/>
    <property type="match status" value="1"/>
</dbReference>
<dbReference type="SUPFAM" id="SSF52540">
    <property type="entry name" value="P-loop containing nucleoside triphosphate hydrolases"/>
    <property type="match status" value="1"/>
</dbReference>
<feature type="compositionally biased region" description="Basic and acidic residues" evidence="1">
    <location>
        <begin position="1"/>
        <end position="12"/>
    </location>
</feature>